<organism evidence="1 2">
    <name type="scientific">Microbacterium rhizomatis</name>
    <dbReference type="NCBI Taxonomy" id="1631477"/>
    <lineage>
        <taxon>Bacteria</taxon>
        <taxon>Bacillati</taxon>
        <taxon>Actinomycetota</taxon>
        <taxon>Actinomycetes</taxon>
        <taxon>Micrococcales</taxon>
        <taxon>Microbacteriaceae</taxon>
        <taxon>Microbacterium</taxon>
    </lineage>
</organism>
<name>A0A5J5IYR8_9MICO</name>
<dbReference type="OrthoDB" id="2426596at2"/>
<dbReference type="AlphaFoldDB" id="A0A5J5IYR8"/>
<proteinExistence type="predicted"/>
<sequence>MSRDTARALATHLPGAHDDHIIGAVWAGYADVPVGPRIFLSGDREYIIVAGSIDEVPGGYQPHAFERIPLRWWPGDHAWCIGNDIYARSVYVGASQDVADAILADSSLEAYPVSPDMTVRAEDL</sequence>
<reference evidence="2" key="1">
    <citation type="submission" date="2019-09" db="EMBL/GenBank/DDBJ databases">
        <title>Mumia zhuanghuii sp. nov. isolated from the intestinal contents of plateau pika (Ochotona curzoniae) in the Qinghai-Tibet plateau of China.</title>
        <authorList>
            <person name="Tian Z."/>
        </authorList>
    </citation>
    <scope>NUCLEOTIDE SEQUENCE [LARGE SCALE GENOMIC DNA]</scope>
    <source>
        <strain evidence="2">JCM 30598</strain>
    </source>
</reference>
<evidence type="ECO:0000313" key="2">
    <source>
        <dbReference type="Proteomes" id="UP000325827"/>
    </source>
</evidence>
<evidence type="ECO:0000313" key="1">
    <source>
        <dbReference type="EMBL" id="KAA9106347.1"/>
    </source>
</evidence>
<dbReference type="Proteomes" id="UP000325827">
    <property type="component" value="Unassembled WGS sequence"/>
</dbReference>
<gene>
    <name evidence="1" type="ORF">F6B43_14405</name>
</gene>
<keyword evidence="2" id="KW-1185">Reference proteome</keyword>
<protein>
    <submittedName>
        <fullName evidence="1">Uncharacterized protein</fullName>
    </submittedName>
</protein>
<accession>A0A5J5IYR8</accession>
<comment type="caution">
    <text evidence="1">The sequence shown here is derived from an EMBL/GenBank/DDBJ whole genome shotgun (WGS) entry which is preliminary data.</text>
</comment>
<dbReference type="EMBL" id="VYSA01000003">
    <property type="protein sequence ID" value="KAA9106347.1"/>
    <property type="molecule type" value="Genomic_DNA"/>
</dbReference>